<name>A0A921GG98_9ACTN</name>
<evidence type="ECO:0000256" key="1">
    <source>
        <dbReference type="SAM" id="Phobius"/>
    </source>
</evidence>
<keyword evidence="1" id="KW-0472">Membrane</keyword>
<feature type="transmembrane region" description="Helical" evidence="1">
    <location>
        <begin position="71"/>
        <end position="92"/>
    </location>
</feature>
<evidence type="ECO:0000313" key="2">
    <source>
        <dbReference type="EMBL" id="HJF45726.1"/>
    </source>
</evidence>
<feature type="transmembrane region" description="Helical" evidence="1">
    <location>
        <begin position="145"/>
        <end position="167"/>
    </location>
</feature>
<keyword evidence="1" id="KW-1133">Transmembrane helix</keyword>
<comment type="caution">
    <text evidence="2">The sequence shown here is derived from an EMBL/GenBank/DDBJ whole genome shotgun (WGS) entry which is preliminary data.</text>
</comment>
<protein>
    <submittedName>
        <fullName evidence="2">DUF1294 domain-containing protein</fullName>
    </submittedName>
</protein>
<keyword evidence="1" id="KW-0812">Transmembrane</keyword>
<feature type="transmembrane region" description="Helical" evidence="1">
    <location>
        <begin position="112"/>
        <end position="133"/>
    </location>
</feature>
<accession>A0A921GG98</accession>
<evidence type="ECO:0000313" key="3">
    <source>
        <dbReference type="Proteomes" id="UP000697330"/>
    </source>
</evidence>
<dbReference type="InterPro" id="IPR010718">
    <property type="entry name" value="DUF1294"/>
</dbReference>
<reference evidence="2" key="2">
    <citation type="submission" date="2021-09" db="EMBL/GenBank/DDBJ databases">
        <authorList>
            <person name="Gilroy R."/>
        </authorList>
    </citation>
    <scope>NUCLEOTIDE SEQUENCE</scope>
    <source>
        <strain evidence="2">CHK124-7917</strain>
    </source>
</reference>
<dbReference type="AlphaFoldDB" id="A0A921GG98"/>
<feature type="transmembrane region" description="Helical" evidence="1">
    <location>
        <begin position="37"/>
        <end position="59"/>
    </location>
</feature>
<sequence length="199" mass="22050">MDPYLIYLLVVNALAFLLLTIDYHVCMRTGREELIDHRILSVFALIGGGIGMLVAFLVWDRRVNKNNVAWRLMAVIGIVAWALVTLCVYGVIKLDVASLVAPLDLGDLAPFGVYLLVANLVTLALFIYDKLRAEQGRVDKRIPEIVLLGLSLAGGAVGGIVGMHLVRHKTRKWYFSWGLPVMIVLQVVLLLYLRLAGIV</sequence>
<feature type="transmembrane region" description="Helical" evidence="1">
    <location>
        <begin position="173"/>
        <end position="193"/>
    </location>
</feature>
<dbReference type="EMBL" id="DYWQ01000123">
    <property type="protein sequence ID" value="HJF45726.1"/>
    <property type="molecule type" value="Genomic_DNA"/>
</dbReference>
<reference evidence="2" key="1">
    <citation type="journal article" date="2021" name="PeerJ">
        <title>Extensive microbial diversity within the chicken gut microbiome revealed by metagenomics and culture.</title>
        <authorList>
            <person name="Gilroy R."/>
            <person name="Ravi A."/>
            <person name="Getino M."/>
            <person name="Pursley I."/>
            <person name="Horton D.L."/>
            <person name="Alikhan N.F."/>
            <person name="Baker D."/>
            <person name="Gharbi K."/>
            <person name="Hall N."/>
            <person name="Watson M."/>
            <person name="Adriaenssens E.M."/>
            <person name="Foster-Nyarko E."/>
            <person name="Jarju S."/>
            <person name="Secka A."/>
            <person name="Antonio M."/>
            <person name="Oren A."/>
            <person name="Chaudhuri R.R."/>
            <person name="La Ragione R."/>
            <person name="Hildebrand F."/>
            <person name="Pallen M.J."/>
        </authorList>
    </citation>
    <scope>NUCLEOTIDE SEQUENCE</scope>
    <source>
        <strain evidence="2">CHK124-7917</strain>
    </source>
</reference>
<organism evidence="2 3">
    <name type="scientific">Thermophilibacter provencensis</name>
    <dbReference type="NCBI Taxonomy" id="1852386"/>
    <lineage>
        <taxon>Bacteria</taxon>
        <taxon>Bacillati</taxon>
        <taxon>Actinomycetota</taxon>
        <taxon>Coriobacteriia</taxon>
        <taxon>Coriobacteriales</taxon>
        <taxon>Atopobiaceae</taxon>
        <taxon>Thermophilibacter</taxon>
    </lineage>
</organism>
<feature type="transmembrane region" description="Helical" evidence="1">
    <location>
        <begin position="5"/>
        <end position="25"/>
    </location>
</feature>
<gene>
    <name evidence="2" type="ORF">K8U72_08125</name>
</gene>
<proteinExistence type="predicted"/>
<dbReference type="Pfam" id="PF06961">
    <property type="entry name" value="DUF1294"/>
    <property type="match status" value="1"/>
</dbReference>
<dbReference type="RefSeq" id="WP_274959427.1">
    <property type="nucleotide sequence ID" value="NZ_DYWQ01000123.1"/>
</dbReference>
<dbReference type="Proteomes" id="UP000697330">
    <property type="component" value="Unassembled WGS sequence"/>
</dbReference>